<sequence length="254" mass="28847">MVLRLFALISFCFLIVSCAVQEKAVDPVGITYSMDMFSRSSTCKDSSNCARYTVSYPVFENLDSTNQRLIKSKIDAIVSMGNPEAKGWTMEKIANEFIKEYENFYKQSPDLTAGPWHYKAQIDVESSLDTLISLSVKDEYFTGGAHGGSGTYFINVNPKAKKYFTLDDFFKPGYRDALIKEGEKLFRKERQLADTASYVNNGFEFADDVFQLNENYGFTATGITFVFNNYEVAPYAAGPTTIEIPYDRMKDWFK</sequence>
<dbReference type="PROSITE" id="PS51257">
    <property type="entry name" value="PROKAR_LIPOPROTEIN"/>
    <property type="match status" value="1"/>
</dbReference>
<comment type="caution">
    <text evidence="4">The sequence shown here is derived from an EMBL/GenBank/DDBJ whole genome shotgun (WGS) entry which is preliminary data.</text>
</comment>
<dbReference type="InterPro" id="IPR037126">
    <property type="entry name" value="PdaC/RsiV-like_sf"/>
</dbReference>
<keyword evidence="1" id="KW-0732">Signal</keyword>
<organism evidence="4 5">
    <name type="scientific">Chryseosolibacter indicus</name>
    <dbReference type="NCBI Taxonomy" id="2782351"/>
    <lineage>
        <taxon>Bacteria</taxon>
        <taxon>Pseudomonadati</taxon>
        <taxon>Bacteroidota</taxon>
        <taxon>Cytophagia</taxon>
        <taxon>Cytophagales</taxon>
        <taxon>Chryseotaleaceae</taxon>
        <taxon>Chryseosolibacter</taxon>
    </lineage>
</organism>
<feature type="domain" description="Deacetylase PdaC" evidence="3">
    <location>
        <begin position="44"/>
        <end position="147"/>
    </location>
</feature>
<dbReference type="InterPro" id="IPR021729">
    <property type="entry name" value="DUF3298"/>
</dbReference>
<evidence type="ECO:0000256" key="1">
    <source>
        <dbReference type="SAM" id="SignalP"/>
    </source>
</evidence>
<feature type="chain" id="PRO_5045920398" evidence="1">
    <location>
        <begin position="23"/>
        <end position="254"/>
    </location>
</feature>
<dbReference type="Proteomes" id="UP000772618">
    <property type="component" value="Unassembled WGS sequence"/>
</dbReference>
<name>A0ABS5VJK4_9BACT</name>
<dbReference type="Pfam" id="PF11738">
    <property type="entry name" value="DUF3298"/>
    <property type="match status" value="1"/>
</dbReference>
<keyword evidence="5" id="KW-1185">Reference proteome</keyword>
<reference evidence="4 5" key="1">
    <citation type="submission" date="2021-05" db="EMBL/GenBank/DDBJ databases">
        <title>A Polyphasic approach of four new species of the genus Ohtaekwangia: Ohtaekwangia histidinii sp. nov., Ohtaekwangia cretensis sp. nov., Ohtaekwangia indiensis sp. nov., Ohtaekwangia reichenbachii sp. nov. from diverse environment.</title>
        <authorList>
            <person name="Octaviana S."/>
        </authorList>
    </citation>
    <scope>NUCLEOTIDE SEQUENCE [LARGE SCALE GENOMIC DNA]</scope>
    <source>
        <strain evidence="4 5">PWU20</strain>
    </source>
</reference>
<accession>A0ABS5VJK4</accession>
<proteinExistence type="predicted"/>
<evidence type="ECO:0000313" key="5">
    <source>
        <dbReference type="Proteomes" id="UP000772618"/>
    </source>
</evidence>
<gene>
    <name evidence="4" type="ORF">KK060_00015</name>
</gene>
<protein>
    <submittedName>
        <fullName evidence="4">DUF3298 domain-containing protein</fullName>
    </submittedName>
</protein>
<dbReference type="Gene3D" id="3.90.640.20">
    <property type="entry name" value="Heat-shock cognate protein, ATPase"/>
    <property type="match status" value="1"/>
</dbReference>
<dbReference type="EMBL" id="JAHESD010000001">
    <property type="protein sequence ID" value="MBT1701640.1"/>
    <property type="molecule type" value="Genomic_DNA"/>
</dbReference>
<evidence type="ECO:0000259" key="3">
    <source>
        <dbReference type="Pfam" id="PF13739"/>
    </source>
</evidence>
<dbReference type="RefSeq" id="WP_254151341.1">
    <property type="nucleotide sequence ID" value="NZ_JAHESD010000001.1"/>
</dbReference>
<dbReference type="Gene3D" id="3.30.565.40">
    <property type="entry name" value="Fervidobacterium nodosum Rt17-B1 like"/>
    <property type="match status" value="1"/>
</dbReference>
<evidence type="ECO:0000313" key="4">
    <source>
        <dbReference type="EMBL" id="MBT1701640.1"/>
    </source>
</evidence>
<feature type="domain" description="DUF3298" evidence="2">
    <location>
        <begin position="167"/>
        <end position="247"/>
    </location>
</feature>
<dbReference type="InterPro" id="IPR025303">
    <property type="entry name" value="PdaC"/>
</dbReference>
<dbReference type="Pfam" id="PF13739">
    <property type="entry name" value="PdaC"/>
    <property type="match status" value="1"/>
</dbReference>
<feature type="signal peptide" evidence="1">
    <location>
        <begin position="1"/>
        <end position="22"/>
    </location>
</feature>
<evidence type="ECO:0000259" key="2">
    <source>
        <dbReference type="Pfam" id="PF11738"/>
    </source>
</evidence>